<evidence type="ECO:0000256" key="5">
    <source>
        <dbReference type="ARBA" id="ARBA00022989"/>
    </source>
</evidence>
<dbReference type="PANTHER" id="PTHR47529:SF1">
    <property type="entry name" value="PERIPLASMIC CHAPERONE PPID"/>
    <property type="match status" value="1"/>
</dbReference>
<evidence type="ECO:0000256" key="6">
    <source>
        <dbReference type="ARBA" id="ARBA00023136"/>
    </source>
</evidence>
<comment type="caution">
    <text evidence="14">The sequence shown here is derived from an EMBL/GenBank/DDBJ whole genome shotgun (WGS) entry which is preliminary data.</text>
</comment>
<dbReference type="OrthoDB" id="9812372at2"/>
<dbReference type="GO" id="GO:0005886">
    <property type="term" value="C:plasma membrane"/>
    <property type="evidence" value="ECO:0007669"/>
    <property type="project" value="UniProtKB-SubCell"/>
</dbReference>
<reference evidence="14 15" key="1">
    <citation type="submission" date="2018-05" db="EMBL/GenBank/DDBJ databases">
        <title>Rhodoferax soyangensis sp.nov., isolated from an oligotrophic freshwater lake.</title>
        <authorList>
            <person name="Park M."/>
        </authorList>
    </citation>
    <scope>NUCLEOTIDE SEQUENCE [LARGE SCALE GENOMIC DNA]</scope>
    <source>
        <strain evidence="14 15">IMCC26218</strain>
    </source>
</reference>
<dbReference type="Proteomes" id="UP000260665">
    <property type="component" value="Unassembled WGS sequence"/>
</dbReference>
<keyword evidence="5 12" id="KW-1133">Transmembrane helix</keyword>
<dbReference type="InterPro" id="IPR027304">
    <property type="entry name" value="Trigger_fact/SurA_dom_sf"/>
</dbReference>
<feature type="domain" description="PpiC" evidence="13">
    <location>
        <begin position="268"/>
        <end position="371"/>
    </location>
</feature>
<keyword evidence="6 12" id="KW-0472">Membrane</keyword>
<keyword evidence="11 14" id="KW-0413">Isomerase</keyword>
<dbReference type="InterPro" id="IPR052029">
    <property type="entry name" value="PpiD_chaperone"/>
</dbReference>
<evidence type="ECO:0000313" key="14">
    <source>
        <dbReference type="EMBL" id="RFO98834.1"/>
    </source>
</evidence>
<keyword evidence="7" id="KW-0143">Chaperone</keyword>
<evidence type="ECO:0000256" key="4">
    <source>
        <dbReference type="ARBA" id="ARBA00022692"/>
    </source>
</evidence>
<keyword evidence="11" id="KW-0697">Rotamase</keyword>
<gene>
    <name evidence="14" type="ORF">DIC66_02875</name>
</gene>
<evidence type="ECO:0000259" key="13">
    <source>
        <dbReference type="PROSITE" id="PS50198"/>
    </source>
</evidence>
<evidence type="ECO:0000256" key="1">
    <source>
        <dbReference type="ARBA" id="ARBA00004382"/>
    </source>
</evidence>
<keyword evidence="4 12" id="KW-0812">Transmembrane</keyword>
<keyword evidence="2" id="KW-1003">Cell membrane</keyword>
<evidence type="ECO:0000256" key="10">
    <source>
        <dbReference type="ARBA" id="ARBA00042775"/>
    </source>
</evidence>
<accession>A0A3E1RHL2</accession>
<dbReference type="EMBL" id="QFZK01000001">
    <property type="protein sequence ID" value="RFO98834.1"/>
    <property type="molecule type" value="Genomic_DNA"/>
</dbReference>
<dbReference type="SUPFAM" id="SSF109998">
    <property type="entry name" value="Triger factor/SurA peptide-binding domain-like"/>
    <property type="match status" value="1"/>
</dbReference>
<evidence type="ECO:0000313" key="15">
    <source>
        <dbReference type="Proteomes" id="UP000260665"/>
    </source>
</evidence>
<dbReference type="Gene3D" id="3.10.50.40">
    <property type="match status" value="1"/>
</dbReference>
<evidence type="ECO:0000256" key="11">
    <source>
        <dbReference type="PROSITE-ProRule" id="PRU00278"/>
    </source>
</evidence>
<evidence type="ECO:0000256" key="3">
    <source>
        <dbReference type="ARBA" id="ARBA00022519"/>
    </source>
</evidence>
<dbReference type="PROSITE" id="PS50198">
    <property type="entry name" value="PPIC_PPIASE_2"/>
    <property type="match status" value="1"/>
</dbReference>
<dbReference type="InterPro" id="IPR046357">
    <property type="entry name" value="PPIase_dom_sf"/>
</dbReference>
<dbReference type="GO" id="GO:0003755">
    <property type="term" value="F:peptidyl-prolyl cis-trans isomerase activity"/>
    <property type="evidence" value="ECO:0007669"/>
    <property type="project" value="UniProtKB-KW"/>
</dbReference>
<evidence type="ECO:0000256" key="9">
    <source>
        <dbReference type="ARBA" id="ARBA00040743"/>
    </source>
</evidence>
<dbReference type="RefSeq" id="WP_117173807.1">
    <property type="nucleotide sequence ID" value="NZ_QFZK01000001.1"/>
</dbReference>
<comment type="similarity">
    <text evidence="8">Belongs to the PpiD chaperone family.</text>
</comment>
<sequence>MFDFVRKHTKIMMFLMFLLIIPAFVLVGIDGFKGQGAGGATVAKVGSFSVKQDQWDATHKSEVDRVRSSQPNVDPKLLDSPEARYVTLERLVREHVLADAAADSHFASTDARLARELQQNPTIASLRKPDGTLDMERYRQLAAAQGLTPEGFEARVRKDLALRQVEGGITSTALAPAGQANVALNAFFERRELQVATFLPADYKAQVSPTDAEMEAYYQANQKQFQAPESATLEYVVLDLDSVKKSITVNEEELKSYYEQNVARLSGKEERRASHILINAPKDMPAADRAKAKEKAEALLAQVRKAPDSFADVARKNSQDGGSAPSGGDLDFFGRGAMVKPFEDAAFAMKKGDISDLVESDFGYHIIKLVDIKAPKQKTFEEVKPTIEADLRSQQAQRKYAELADTFTNAVYEQSDTYKSVAEKLKLEIKTASNVQRRPLPDAKGALANAKLLTAVFNPDSVEKKRNTEAIEIGPNQLVSARVTQYAPARVLPLNDVRTAVRDRLIATRSADLAKKDGAAKLQAWTAQPDAAKLAAAVVVSRDQQTQAVPPAVMDQAMHADTAKLPAWVGVDLGSQGYAVVRINKVMERNAPAEGQAKQERAQYAQWVASAENQAYYEVLKKRYKAQITVAKPVNGLNLPPVAE</sequence>
<evidence type="ECO:0000256" key="7">
    <source>
        <dbReference type="ARBA" id="ARBA00023186"/>
    </source>
</evidence>
<feature type="transmembrane region" description="Helical" evidence="12">
    <location>
        <begin position="12"/>
        <end position="29"/>
    </location>
</feature>
<organism evidence="14 15">
    <name type="scientific">Rhodoferax lacus</name>
    <dbReference type="NCBI Taxonomy" id="2184758"/>
    <lineage>
        <taxon>Bacteria</taxon>
        <taxon>Pseudomonadati</taxon>
        <taxon>Pseudomonadota</taxon>
        <taxon>Betaproteobacteria</taxon>
        <taxon>Burkholderiales</taxon>
        <taxon>Comamonadaceae</taxon>
        <taxon>Rhodoferax</taxon>
    </lineage>
</organism>
<protein>
    <recommendedName>
        <fullName evidence="9">Periplasmic chaperone PpiD</fullName>
    </recommendedName>
    <alternativeName>
        <fullName evidence="10">Periplasmic folding chaperone</fullName>
    </alternativeName>
</protein>
<dbReference type="PANTHER" id="PTHR47529">
    <property type="entry name" value="PEPTIDYL-PROLYL CIS-TRANS ISOMERASE D"/>
    <property type="match status" value="1"/>
</dbReference>
<dbReference type="Pfam" id="PF13624">
    <property type="entry name" value="SurA_N_3"/>
    <property type="match status" value="1"/>
</dbReference>
<dbReference type="AlphaFoldDB" id="A0A3E1RHL2"/>
<evidence type="ECO:0000256" key="2">
    <source>
        <dbReference type="ARBA" id="ARBA00022475"/>
    </source>
</evidence>
<comment type="subcellular location">
    <subcellularLocation>
        <location evidence="1">Cell inner membrane</location>
        <topology evidence="1">Single-pass type II membrane protein</topology>
        <orientation evidence="1">Periplasmic side</orientation>
    </subcellularLocation>
</comment>
<dbReference type="InterPro" id="IPR000297">
    <property type="entry name" value="PPIase_PpiC"/>
</dbReference>
<keyword evidence="3" id="KW-0997">Cell inner membrane</keyword>
<name>A0A3E1RHL2_9BURK</name>
<dbReference type="Pfam" id="PF13616">
    <property type="entry name" value="Rotamase_3"/>
    <property type="match status" value="1"/>
</dbReference>
<evidence type="ECO:0000256" key="8">
    <source>
        <dbReference type="ARBA" id="ARBA00038408"/>
    </source>
</evidence>
<proteinExistence type="inferred from homology"/>
<dbReference type="SUPFAM" id="SSF54534">
    <property type="entry name" value="FKBP-like"/>
    <property type="match status" value="1"/>
</dbReference>
<evidence type="ECO:0000256" key="12">
    <source>
        <dbReference type="SAM" id="Phobius"/>
    </source>
</evidence>
<keyword evidence="15" id="KW-1185">Reference proteome</keyword>